<dbReference type="Pfam" id="PF03931">
    <property type="entry name" value="Skp1_POZ"/>
    <property type="match status" value="1"/>
</dbReference>
<feature type="compositionally biased region" description="Polar residues" evidence="2">
    <location>
        <begin position="71"/>
        <end position="80"/>
    </location>
</feature>
<organism evidence="4 5">
    <name type="scientific">Colocasia esculenta</name>
    <name type="common">Wild taro</name>
    <name type="synonym">Arum esculentum</name>
    <dbReference type="NCBI Taxonomy" id="4460"/>
    <lineage>
        <taxon>Eukaryota</taxon>
        <taxon>Viridiplantae</taxon>
        <taxon>Streptophyta</taxon>
        <taxon>Embryophyta</taxon>
        <taxon>Tracheophyta</taxon>
        <taxon>Spermatophyta</taxon>
        <taxon>Magnoliopsida</taxon>
        <taxon>Liliopsida</taxon>
        <taxon>Araceae</taxon>
        <taxon>Aroideae</taxon>
        <taxon>Colocasieae</taxon>
        <taxon>Colocasia</taxon>
    </lineage>
</organism>
<feature type="region of interest" description="Disordered" evidence="2">
    <location>
        <begin position="1"/>
        <end position="120"/>
    </location>
</feature>
<accession>A0A843XEI5</accession>
<evidence type="ECO:0000256" key="2">
    <source>
        <dbReference type="SAM" id="MobiDB-lite"/>
    </source>
</evidence>
<feature type="compositionally biased region" description="Basic and acidic residues" evidence="2">
    <location>
        <begin position="1"/>
        <end position="10"/>
    </location>
</feature>
<dbReference type="Proteomes" id="UP000652761">
    <property type="component" value="Unassembled WGS sequence"/>
</dbReference>
<comment type="caution">
    <text evidence="4">The sequence shown here is derived from an EMBL/GenBank/DDBJ whole genome shotgun (WGS) entry which is preliminary data.</text>
</comment>
<evidence type="ECO:0000259" key="3">
    <source>
        <dbReference type="Pfam" id="PF03931"/>
    </source>
</evidence>
<dbReference type="Gene3D" id="3.30.710.10">
    <property type="entry name" value="Potassium Channel Kv1.1, Chain A"/>
    <property type="match status" value="1"/>
</dbReference>
<feature type="domain" description="SKP1 component POZ" evidence="3">
    <location>
        <begin position="233"/>
        <end position="288"/>
    </location>
</feature>
<dbReference type="GO" id="GO:0006511">
    <property type="term" value="P:ubiquitin-dependent protein catabolic process"/>
    <property type="evidence" value="ECO:0007669"/>
    <property type="project" value="InterPro"/>
</dbReference>
<evidence type="ECO:0000313" key="5">
    <source>
        <dbReference type="Proteomes" id="UP000652761"/>
    </source>
</evidence>
<keyword evidence="5" id="KW-1185">Reference proteome</keyword>
<reference evidence="4" key="1">
    <citation type="submission" date="2017-07" db="EMBL/GenBank/DDBJ databases">
        <title>Taro Niue Genome Assembly and Annotation.</title>
        <authorList>
            <person name="Atibalentja N."/>
            <person name="Keating K."/>
            <person name="Fields C.J."/>
        </authorList>
    </citation>
    <scope>NUCLEOTIDE SEQUENCE</scope>
    <source>
        <strain evidence="4">Niue_2</strain>
        <tissue evidence="4">Leaf</tissue>
    </source>
</reference>
<protein>
    <recommendedName>
        <fullName evidence="3">SKP1 component POZ domain-containing protein</fullName>
    </recommendedName>
</protein>
<feature type="compositionally biased region" description="Basic and acidic residues" evidence="2">
    <location>
        <begin position="50"/>
        <end position="67"/>
    </location>
</feature>
<dbReference type="InterPro" id="IPR016073">
    <property type="entry name" value="Skp1_comp_POZ"/>
</dbReference>
<dbReference type="InterPro" id="IPR011333">
    <property type="entry name" value="SKP1/BTB/POZ_sf"/>
</dbReference>
<feature type="compositionally biased region" description="Basic and acidic residues" evidence="2">
    <location>
        <begin position="98"/>
        <end position="107"/>
    </location>
</feature>
<gene>
    <name evidence="4" type="ORF">Taro_050616</name>
</gene>
<dbReference type="AlphaFoldDB" id="A0A843XEI5"/>
<dbReference type="SUPFAM" id="SSF54695">
    <property type="entry name" value="POZ domain"/>
    <property type="match status" value="1"/>
</dbReference>
<evidence type="ECO:0000256" key="1">
    <source>
        <dbReference type="ARBA" id="ARBA00004906"/>
    </source>
</evidence>
<proteinExistence type="predicted"/>
<sequence>MSEGRVRRGDNGGWDLHVHCSPSGLDGGTWSGRRWRREKSPNGLDGGEEASGKGKKTDKSTHLRHDGLTFGDQSALNSAKSIPWRHSLPENGWQGTAPRERPISRSEAEEEEGNGVGRRRPAAWAISCPKPPTMPPATAFYRKFRRESSPVRTPSPRVFSSRARISCSGIWFQPPQDVVYDTLRGRLAEALADPWGPPVSSAHQIHVGPLWWVEARESLNAHDGVHRRHQGLVLMKSGDRKVFEVGKVVTLHSHTIRRAIKDDRVGSAAAAIPLPNVKSVMLGLAVGYFVAQQEVAEAKQL</sequence>
<evidence type="ECO:0000313" key="4">
    <source>
        <dbReference type="EMBL" id="MQM17640.1"/>
    </source>
</evidence>
<comment type="pathway">
    <text evidence="1">Protein modification; protein ubiquitination.</text>
</comment>
<dbReference type="EMBL" id="NMUH01007666">
    <property type="protein sequence ID" value="MQM17640.1"/>
    <property type="molecule type" value="Genomic_DNA"/>
</dbReference>
<name>A0A843XEI5_COLES</name>